<dbReference type="KEGG" id="swf:E3E12_07400"/>
<keyword evidence="2" id="KW-1185">Reference proteome</keyword>
<reference evidence="1 2" key="1">
    <citation type="submission" date="2019-03" db="EMBL/GenBank/DDBJ databases">
        <title>The complete genome sequence of Swingsia_sp. F3b2 LMG30590(T).</title>
        <authorList>
            <person name="Chua K.-O."/>
            <person name="Chan K.-G."/>
            <person name="See-Too W.-S."/>
        </authorList>
    </citation>
    <scope>NUCLEOTIDE SEQUENCE [LARGE SCALE GENOMIC DNA]</scope>
    <source>
        <strain evidence="1 2">F3b2</strain>
    </source>
</reference>
<sequence length="193" mass="20130">MTNAPSTHLFASTDLAALQGAMASTITAQCPVFKTVAFNPSQTTMDALPRPACFLALEGFGPTPTDPGTGQALVALNFAAYIAFSRAAPGAPLACQQAVAALAALVHQNRWGCVGVGPGLLGPALDTGFGPALEGEGDDVTWRLAWRHEAAFGTDVWEGADQPIKDVYTAHATEQVGIREIWKRPMQLQGGLA</sequence>
<protein>
    <submittedName>
        <fullName evidence="1">Uncharacterized protein</fullName>
    </submittedName>
</protein>
<proteinExistence type="predicted"/>
<dbReference type="RefSeq" id="WP_141443736.1">
    <property type="nucleotide sequence ID" value="NZ_CP038231.1"/>
</dbReference>
<gene>
    <name evidence="1" type="ORF">E3E12_07400</name>
</gene>
<dbReference type="Proteomes" id="UP000318709">
    <property type="component" value="Chromosome"/>
</dbReference>
<accession>A0A4Y6U9H6</accession>
<dbReference type="AlphaFoldDB" id="A0A4Y6U9H6"/>
<evidence type="ECO:0000313" key="2">
    <source>
        <dbReference type="Proteomes" id="UP000318709"/>
    </source>
</evidence>
<name>A0A4Y6U9H6_9PROT</name>
<dbReference type="EMBL" id="CP038231">
    <property type="protein sequence ID" value="QDH14032.1"/>
    <property type="molecule type" value="Genomic_DNA"/>
</dbReference>
<evidence type="ECO:0000313" key="1">
    <source>
        <dbReference type="EMBL" id="QDH14032.1"/>
    </source>
</evidence>
<organism evidence="1 2">
    <name type="scientific">Formicincola oecophyllae</name>
    <dbReference type="NCBI Taxonomy" id="2558361"/>
    <lineage>
        <taxon>Bacteria</taxon>
        <taxon>Pseudomonadati</taxon>
        <taxon>Pseudomonadota</taxon>
        <taxon>Alphaproteobacteria</taxon>
        <taxon>Acetobacterales</taxon>
        <taxon>Acetobacteraceae</taxon>
        <taxon>Formicincola</taxon>
    </lineage>
</organism>